<dbReference type="NCBIfam" id="NF002083">
    <property type="entry name" value="PRK00913.3-5"/>
    <property type="match status" value="1"/>
</dbReference>
<comment type="catalytic activity">
    <reaction evidence="1 8">
        <text>Release of an N-terminal amino acid, Xaa-|-Yaa-, in which Xaa is preferably Leu, but may be other amino acids including Pro although not Arg or Lys, and Yaa may be Pro. Amino acid amides and methyl esters are also readily hydrolyzed, but rates on arylamides are exceedingly low.</text>
        <dbReference type="EC" id="3.4.11.1"/>
    </reaction>
</comment>
<dbReference type="Gene3D" id="3.40.630.10">
    <property type="entry name" value="Zn peptidases"/>
    <property type="match status" value="1"/>
</dbReference>
<dbReference type="Proteomes" id="UP000187465">
    <property type="component" value="Unassembled WGS sequence"/>
</dbReference>
<evidence type="ECO:0000256" key="2">
    <source>
        <dbReference type="ARBA" id="ARBA00000967"/>
    </source>
</evidence>
<feature type="binding site" evidence="8">
    <location>
        <position position="286"/>
    </location>
    <ligand>
        <name>Mn(2+)</name>
        <dbReference type="ChEBI" id="CHEBI:29035"/>
        <label>1</label>
    </ligand>
</feature>
<dbReference type="PROSITE" id="PS00631">
    <property type="entry name" value="CYTOSOL_AP"/>
    <property type="match status" value="1"/>
</dbReference>
<dbReference type="Pfam" id="PF00883">
    <property type="entry name" value="Peptidase_M17"/>
    <property type="match status" value="1"/>
</dbReference>
<comment type="function">
    <text evidence="7 8">Presumably involved in the processing and regular turnover of intracellular proteins. Catalyzes the removal of unsubstituted N-terminal amino acids from various peptides.</text>
</comment>
<keyword evidence="8" id="KW-0479">Metal-binding</keyword>
<evidence type="ECO:0000259" key="9">
    <source>
        <dbReference type="PROSITE" id="PS00631"/>
    </source>
</evidence>
<keyword evidence="6 8" id="KW-0378">Hydrolase</keyword>
<comment type="similarity">
    <text evidence="3 8">Belongs to the peptidase M17 family.</text>
</comment>
<feature type="binding site" evidence="8">
    <location>
        <position position="365"/>
    </location>
    <ligand>
        <name>Mn(2+)</name>
        <dbReference type="ChEBI" id="CHEBI:29035"/>
        <label>2</label>
    </ligand>
</feature>
<feature type="active site" evidence="8">
    <location>
        <position position="293"/>
    </location>
</feature>
<accession>A0A1R0X9D1</accession>
<comment type="cofactor">
    <cofactor evidence="8">
        <name>Mn(2+)</name>
        <dbReference type="ChEBI" id="CHEBI:29035"/>
    </cofactor>
    <text evidence="8">Binds 2 manganese ions per subunit.</text>
</comment>
<dbReference type="AlphaFoldDB" id="A0A1R0X9D1"/>
<dbReference type="KEGG" id="pod:PODO_06435"/>
<dbReference type="SUPFAM" id="SSF53187">
    <property type="entry name" value="Zn-dependent exopeptidases"/>
    <property type="match status" value="1"/>
</dbReference>
<sequence length="514" mass="55068">MGVGFGKQMEVITMNIEYNSGVANNVQGDALILIISESEVENGGFSEGWDDRIRLLGKTGLFKGKLNQTYVLPAENSSGCPVVILVGRGDQLLTTEDLRQMGAQTARAALRLKALKLVFEVPDKLQELTVEKDVTSIAYALTEGLMLGSYRRATYKQVQSFYTGPTAVVFTIKEKLEGNAGRDWTQGIQKGLAFGEATNLARSLTNMPGNLLTPSDLAVAAIEVAERYGFPSEVLDEREIEQKGMGGLLAVGKGSVNPPRMIVIRYQGTGNWDKVVGLVGKGVTFDTGGISLKRAPGMEELISDMGGAAAVLGVMEALGRLRPRINVVMVIPSAENMPSANAFKPGDVITSMSGRTIEVLNTDAEGRIVLGDALTYAREWGAKRIIDVATLTGAVLSTLGDIATGAVTNDEAFLERFLAASSYSGEKVWQLPAYPEFREMLKSEVADIRNTAGRYGGATTGGLFVGEFAEGLPWIHLDIAGTAYVSKERGVNPKGATGVMVRSIIQWLLSESEI</sequence>
<dbReference type="InterPro" id="IPR043472">
    <property type="entry name" value="Macro_dom-like"/>
</dbReference>
<dbReference type="EC" id="3.4.11.1" evidence="8"/>
<dbReference type="InterPro" id="IPR023042">
    <property type="entry name" value="Peptidase_M17_leu_NH2_pept"/>
</dbReference>
<dbReference type="NCBIfam" id="NF002073">
    <property type="entry name" value="PRK00913.1-2"/>
    <property type="match status" value="1"/>
</dbReference>
<dbReference type="EMBL" id="MKQP01000022">
    <property type="protein sequence ID" value="OMD31419.1"/>
    <property type="molecule type" value="Genomic_DNA"/>
</dbReference>
<keyword evidence="4 8" id="KW-0031">Aminopeptidase</keyword>
<dbReference type="CDD" id="cd00433">
    <property type="entry name" value="Peptidase_M17"/>
    <property type="match status" value="1"/>
</dbReference>
<evidence type="ECO:0000256" key="3">
    <source>
        <dbReference type="ARBA" id="ARBA00009528"/>
    </source>
</evidence>
<dbReference type="HAMAP" id="MF_00181">
    <property type="entry name" value="Cytosol_peptidase_M17"/>
    <property type="match status" value="1"/>
</dbReference>
<comment type="subcellular location">
    <subcellularLocation>
        <location evidence="8">Cytoplasm</location>
    </subcellularLocation>
</comment>
<name>A0A1R0X9D1_9BACL</name>
<keyword evidence="8" id="KW-0464">Manganese</keyword>
<dbReference type="InterPro" id="IPR000819">
    <property type="entry name" value="Peptidase_M17_C"/>
</dbReference>
<dbReference type="EC" id="3.4.11.10" evidence="8"/>
<dbReference type="GO" id="GO:0005737">
    <property type="term" value="C:cytoplasm"/>
    <property type="evidence" value="ECO:0007669"/>
    <property type="project" value="UniProtKB-SubCell"/>
</dbReference>
<dbReference type="GO" id="GO:0006508">
    <property type="term" value="P:proteolysis"/>
    <property type="evidence" value="ECO:0007669"/>
    <property type="project" value="UniProtKB-KW"/>
</dbReference>
<feature type="binding site" evidence="8">
    <location>
        <position position="363"/>
    </location>
    <ligand>
        <name>Mn(2+)</name>
        <dbReference type="ChEBI" id="CHEBI:29035"/>
        <label>1</label>
    </ligand>
</feature>
<evidence type="ECO:0000256" key="4">
    <source>
        <dbReference type="ARBA" id="ARBA00022438"/>
    </source>
</evidence>
<organism evidence="10 11">
    <name type="scientific">Paenibacillus odorifer</name>
    <dbReference type="NCBI Taxonomy" id="189426"/>
    <lineage>
        <taxon>Bacteria</taxon>
        <taxon>Bacillati</taxon>
        <taxon>Bacillota</taxon>
        <taxon>Bacilli</taxon>
        <taxon>Bacillales</taxon>
        <taxon>Paenibacillaceae</taxon>
        <taxon>Paenibacillus</taxon>
    </lineage>
</organism>
<evidence type="ECO:0000256" key="1">
    <source>
        <dbReference type="ARBA" id="ARBA00000135"/>
    </source>
</evidence>
<comment type="caution">
    <text evidence="10">The sequence shown here is derived from an EMBL/GenBank/DDBJ whole genome shotgun (WGS) entry which is preliminary data.</text>
</comment>
<reference evidence="10 11" key="1">
    <citation type="submission" date="2016-10" db="EMBL/GenBank/DDBJ databases">
        <title>Paenibacillus species isolates.</title>
        <authorList>
            <person name="Beno S.M."/>
        </authorList>
    </citation>
    <scope>NUCLEOTIDE SEQUENCE [LARGE SCALE GENOMIC DNA]</scope>
    <source>
        <strain evidence="10 11">FSL H7-0604</strain>
    </source>
</reference>
<comment type="catalytic activity">
    <reaction evidence="2 8">
        <text>Release of an N-terminal amino acid, preferentially leucine, but not glutamic or aspartic acids.</text>
        <dbReference type="EC" id="3.4.11.10"/>
    </reaction>
</comment>
<feature type="binding site" evidence="8">
    <location>
        <position position="304"/>
    </location>
    <ligand>
        <name>Mn(2+)</name>
        <dbReference type="ChEBI" id="CHEBI:29035"/>
        <label>2</label>
    </ligand>
</feature>
<feature type="active site" evidence="8">
    <location>
        <position position="367"/>
    </location>
</feature>
<keyword evidence="5 8" id="KW-0645">Protease</keyword>
<feature type="domain" description="Cytosol aminopeptidase" evidence="9">
    <location>
        <begin position="361"/>
        <end position="368"/>
    </location>
</feature>
<evidence type="ECO:0000256" key="7">
    <source>
        <dbReference type="ARBA" id="ARBA00049972"/>
    </source>
</evidence>
<dbReference type="GO" id="GO:0070006">
    <property type="term" value="F:metalloaminopeptidase activity"/>
    <property type="evidence" value="ECO:0007669"/>
    <property type="project" value="InterPro"/>
</dbReference>
<dbReference type="InterPro" id="IPR011356">
    <property type="entry name" value="Leucine_aapep/pepB"/>
</dbReference>
<dbReference type="PANTHER" id="PTHR11963:SF23">
    <property type="entry name" value="CYTOSOL AMINOPEPTIDASE"/>
    <property type="match status" value="1"/>
</dbReference>
<keyword evidence="8" id="KW-0963">Cytoplasm</keyword>
<dbReference type="GO" id="GO:0030145">
    <property type="term" value="F:manganese ion binding"/>
    <property type="evidence" value="ECO:0007669"/>
    <property type="project" value="UniProtKB-UniRule"/>
</dbReference>
<feature type="binding site" evidence="8">
    <location>
        <position position="286"/>
    </location>
    <ligand>
        <name>Mn(2+)</name>
        <dbReference type="ChEBI" id="CHEBI:29035"/>
        <label>2</label>
    </ligand>
</feature>
<feature type="binding site" evidence="8">
    <location>
        <position position="281"/>
    </location>
    <ligand>
        <name>Mn(2+)</name>
        <dbReference type="ChEBI" id="CHEBI:29035"/>
        <label>2</label>
    </ligand>
</feature>
<evidence type="ECO:0000313" key="11">
    <source>
        <dbReference type="Proteomes" id="UP000187465"/>
    </source>
</evidence>
<evidence type="ECO:0000256" key="6">
    <source>
        <dbReference type="ARBA" id="ARBA00022801"/>
    </source>
</evidence>
<dbReference type="PANTHER" id="PTHR11963">
    <property type="entry name" value="LEUCINE AMINOPEPTIDASE-RELATED"/>
    <property type="match status" value="1"/>
</dbReference>
<dbReference type="PRINTS" id="PR00481">
    <property type="entry name" value="LAMNOPPTDASE"/>
</dbReference>
<dbReference type="InterPro" id="IPR008283">
    <property type="entry name" value="Peptidase_M17_N"/>
</dbReference>
<feature type="binding site" evidence="8">
    <location>
        <position position="365"/>
    </location>
    <ligand>
        <name>Mn(2+)</name>
        <dbReference type="ChEBI" id="CHEBI:29035"/>
        <label>1</label>
    </ligand>
</feature>
<dbReference type="Pfam" id="PF02789">
    <property type="entry name" value="Peptidase_M17_N"/>
    <property type="match status" value="1"/>
</dbReference>
<protein>
    <recommendedName>
        <fullName evidence="8">Probable cytosol aminopeptidase</fullName>
        <ecNumber evidence="8">3.4.11.1</ecNumber>
    </recommendedName>
    <alternativeName>
        <fullName evidence="8">Leucine aminopeptidase</fullName>
        <shortName evidence="8">LAP</shortName>
        <ecNumber evidence="8">3.4.11.10</ecNumber>
    </alternativeName>
    <alternativeName>
        <fullName evidence="8">Leucyl aminopeptidase</fullName>
    </alternativeName>
</protein>
<dbReference type="Gene3D" id="3.40.220.10">
    <property type="entry name" value="Leucine Aminopeptidase, subunit E, domain 1"/>
    <property type="match status" value="1"/>
</dbReference>
<evidence type="ECO:0000313" key="10">
    <source>
        <dbReference type="EMBL" id="OMD31419.1"/>
    </source>
</evidence>
<gene>
    <name evidence="8" type="primary">pepA</name>
    <name evidence="10" type="ORF">BJP51_18970</name>
</gene>
<proteinExistence type="inferred from homology"/>
<evidence type="ECO:0000256" key="5">
    <source>
        <dbReference type="ARBA" id="ARBA00022670"/>
    </source>
</evidence>
<dbReference type="SUPFAM" id="SSF52949">
    <property type="entry name" value="Macro domain-like"/>
    <property type="match status" value="1"/>
</dbReference>
<dbReference type="NCBIfam" id="NF002074">
    <property type="entry name" value="PRK00913.1-4"/>
    <property type="match status" value="1"/>
</dbReference>
<evidence type="ECO:0000256" key="8">
    <source>
        <dbReference type="HAMAP-Rule" id="MF_00181"/>
    </source>
</evidence>